<reference evidence="15" key="1">
    <citation type="submission" date="2011-10" db="EMBL/GenBank/DDBJ databases">
        <title>The Genome Sequence of Oxalobacter formigenes HOxBLS.</title>
        <authorList>
            <consortium name="The Broad Institute Genome Sequencing Platform"/>
            <person name="Earl A."/>
            <person name="Ward D."/>
            <person name="Feldgarden M."/>
            <person name="Gevers D."/>
            <person name="Allison M.J."/>
            <person name="Humphrey S."/>
            <person name="Young S.K."/>
            <person name="Zeng Q."/>
            <person name="Gargeya S."/>
            <person name="Fitzgerald M."/>
            <person name="Haas B."/>
            <person name="Abouelleil A."/>
            <person name="Alvarado L."/>
            <person name="Arachchi H.M."/>
            <person name="Berlin A."/>
            <person name="Brown A."/>
            <person name="Chapman S.B."/>
            <person name="Chen Z."/>
            <person name="Dunbar C."/>
            <person name="Freedman E."/>
            <person name="Gearin G."/>
            <person name="Goldberg J."/>
            <person name="Griggs A."/>
            <person name="Gujja S."/>
            <person name="Heiman D."/>
            <person name="Howarth C."/>
            <person name="Larson L."/>
            <person name="Lui A."/>
            <person name="MacDonald P.J.P."/>
            <person name="Montmayeur A."/>
            <person name="Murphy C."/>
            <person name="Neiman D."/>
            <person name="Pearson M."/>
            <person name="Priest M."/>
            <person name="Roberts A."/>
            <person name="Saif S."/>
            <person name="Shea T."/>
            <person name="Shenoy N."/>
            <person name="Sisk P."/>
            <person name="Stolte C."/>
            <person name="Sykes S."/>
            <person name="Wortman J."/>
            <person name="Nusbaum C."/>
            <person name="Birren B."/>
        </authorList>
    </citation>
    <scope>NUCLEOTIDE SEQUENCE [LARGE SCALE GENOMIC DNA]</scope>
    <source>
        <strain evidence="15">HOxBLS</strain>
    </source>
</reference>
<gene>
    <name evidence="15" type="ORF">OFAG_00628</name>
</gene>
<keyword evidence="5" id="KW-0964">Secreted</keyword>
<organism evidence="15 16">
    <name type="scientific">Oxalobacter paraformigenes</name>
    <dbReference type="NCBI Taxonomy" id="556268"/>
    <lineage>
        <taxon>Bacteria</taxon>
        <taxon>Pseudomonadati</taxon>
        <taxon>Pseudomonadota</taxon>
        <taxon>Betaproteobacteria</taxon>
        <taxon>Burkholderiales</taxon>
        <taxon>Oxalobacteraceae</taxon>
        <taxon>Oxalobacter</taxon>
    </lineage>
</organism>
<comment type="caution">
    <text evidence="15">The sequence shown here is derived from an EMBL/GenBank/DDBJ whole genome shotgun (WGS) entry which is preliminary data.</text>
</comment>
<sequence>MGLALGISVALTGHAQNKEIDKYIHDLQYDSRKLLSVREDGSKETLPARESGPHNVIICTNKKKGLTKSFDEVTILNPSAGVIYPGALVHADRHLAEGKPTAISLPRATSTISVDLPGLADDCARQIPNMNYSSYQKALNEILELWNKNPSSQGYVNAARSSLNIEKADSNSQLALSLGFSAKWVDNKISANLAVDHSNKSASTVALFRQVFYTVTTDLPTFPSTVFAPEVTLTDIKDQGLNASSPPGYVKSVDYGRLIFVRMDTHSVKNRADLKGALNYVTGSDTTIDANLKARYQSIINNSTFTVLTIGGNADVASRMFKPNQIDQLNKVIKENSVYSRQNPGYPISYTVSFLKDNEIATVQSQTDFVETNCVEYPNGYIKLKHSGAYVAKFKVDWQEKDASGNPVSKSWESGNKTAGWTQTLNFPGDATGIKIQGWAKTGLAWDPWGEIINKVENGPTNQCYRAKGTTLKRSWDNDC</sequence>
<evidence type="ECO:0000256" key="1">
    <source>
        <dbReference type="ARBA" id="ARBA00004301"/>
    </source>
</evidence>
<comment type="similarity">
    <text evidence="3">Belongs to the cholesterol-dependent cytolysin family.</text>
</comment>
<evidence type="ECO:0000256" key="10">
    <source>
        <dbReference type="ARBA" id="ARBA00022870"/>
    </source>
</evidence>
<dbReference type="InterPro" id="IPR038700">
    <property type="entry name" value="Thiol_cytolys_C_sf"/>
</dbReference>
<dbReference type="Pfam" id="PF01289">
    <property type="entry name" value="Thiol_cytolysin"/>
    <property type="match status" value="1"/>
</dbReference>
<dbReference type="Pfam" id="PF17440">
    <property type="entry name" value="Thiol_cytolys_C"/>
    <property type="match status" value="1"/>
</dbReference>
<dbReference type="Gene3D" id="3.90.840.10">
    <property type="entry name" value="Thiol-activated cytolysin superfamily/Thiol-activated cytolysin, alpha-beta domain"/>
    <property type="match status" value="1"/>
</dbReference>
<dbReference type="SUPFAM" id="SSF56978">
    <property type="entry name" value="Perfringolysin"/>
    <property type="match status" value="1"/>
</dbReference>
<dbReference type="GO" id="GO:0031640">
    <property type="term" value="P:killing of cells of another organism"/>
    <property type="evidence" value="ECO:0007669"/>
    <property type="project" value="UniProtKB-KW"/>
</dbReference>
<dbReference type="InterPro" id="IPR036359">
    <property type="entry name" value="Thiol_cytolysin_sf"/>
</dbReference>
<dbReference type="GO" id="GO:0090729">
    <property type="term" value="F:toxin activity"/>
    <property type="evidence" value="ECO:0007669"/>
    <property type="project" value="UniProtKB-KW"/>
</dbReference>
<keyword evidence="13" id="KW-0472">Membrane</keyword>
<dbReference type="RefSeq" id="WP_020995180.1">
    <property type="nucleotide sequence ID" value="NZ_CABMNL010000001.1"/>
</dbReference>
<dbReference type="InterPro" id="IPR001869">
    <property type="entry name" value="Thiol_cytolysin"/>
</dbReference>
<dbReference type="Gene3D" id="2.60.40.1430">
    <property type="entry name" value="Perfringolysin, domain 4"/>
    <property type="match status" value="1"/>
</dbReference>
<name>C3X2N9_9BURK</name>
<evidence type="ECO:0000256" key="8">
    <source>
        <dbReference type="ARBA" id="ARBA00022735"/>
    </source>
</evidence>
<keyword evidence="9" id="KW-0204">Cytolysis</keyword>
<evidence type="ECO:0000256" key="11">
    <source>
        <dbReference type="ARBA" id="ARBA00023026"/>
    </source>
</evidence>
<evidence type="ECO:0000256" key="13">
    <source>
        <dbReference type="ARBA" id="ARBA00023136"/>
    </source>
</evidence>
<evidence type="ECO:0000259" key="14">
    <source>
        <dbReference type="Pfam" id="PF17440"/>
    </source>
</evidence>
<proteinExistence type="inferred from homology"/>
<evidence type="ECO:0000256" key="7">
    <source>
        <dbReference type="ARBA" id="ARBA00022692"/>
    </source>
</evidence>
<dbReference type="InterPro" id="IPR036363">
    <property type="entry name" value="Thiol_cytolysin_ab_sf"/>
</dbReference>
<keyword evidence="16" id="KW-1185">Reference proteome</keyword>
<dbReference type="Gene3D" id="3.40.30.40">
    <property type="entry name" value="Perfringolysin"/>
    <property type="match status" value="1"/>
</dbReference>
<dbReference type="AlphaFoldDB" id="C3X2N9"/>
<keyword evidence="11" id="KW-0843">Virulence</keyword>
<accession>C3X2N9</accession>
<dbReference type="Gene3D" id="3.30.1040.20">
    <property type="match status" value="1"/>
</dbReference>
<evidence type="ECO:0000256" key="12">
    <source>
        <dbReference type="ARBA" id="ARBA00023121"/>
    </source>
</evidence>
<keyword evidence="4" id="KW-1134">Transmembrane beta strand</keyword>
<keyword evidence="10" id="KW-1043">Host membrane</keyword>
<dbReference type="InterPro" id="IPR035390">
    <property type="entry name" value="Thiol_cytolys_C"/>
</dbReference>
<evidence type="ECO:0000256" key="6">
    <source>
        <dbReference type="ARBA" id="ARBA00022656"/>
    </source>
</evidence>
<evidence type="ECO:0000256" key="2">
    <source>
        <dbReference type="ARBA" id="ARBA00004613"/>
    </source>
</evidence>
<keyword evidence="12" id="KW-0446">Lipid-binding</keyword>
<evidence type="ECO:0000313" key="15">
    <source>
        <dbReference type="EMBL" id="EEO27475.2"/>
    </source>
</evidence>
<comment type="subcellular location">
    <subcellularLocation>
        <location evidence="1">Host membrane</location>
        <topology evidence="1">Multi-pass membrane protein</topology>
    </subcellularLocation>
    <subcellularLocation>
        <location evidence="2">Secreted</location>
    </subcellularLocation>
</comment>
<dbReference type="GO" id="GO:0005576">
    <property type="term" value="C:extracellular region"/>
    <property type="evidence" value="ECO:0007669"/>
    <property type="project" value="UniProtKB-SubCell"/>
</dbReference>
<evidence type="ECO:0000256" key="4">
    <source>
        <dbReference type="ARBA" id="ARBA00022452"/>
    </source>
</evidence>
<evidence type="ECO:0000313" key="16">
    <source>
        <dbReference type="Proteomes" id="UP000003973"/>
    </source>
</evidence>
<dbReference type="eggNOG" id="COG5555">
    <property type="taxonomic scope" value="Bacteria"/>
</dbReference>
<dbReference type="PRINTS" id="PR01400">
    <property type="entry name" value="TACYTOLYSIN"/>
</dbReference>
<feature type="domain" description="Thiol-activated cytolysin C-terminal" evidence="14">
    <location>
        <begin position="382"/>
        <end position="473"/>
    </location>
</feature>
<dbReference type="GO" id="GO:0015485">
    <property type="term" value="F:cholesterol binding"/>
    <property type="evidence" value="ECO:0007669"/>
    <property type="project" value="InterPro"/>
</dbReference>
<protein>
    <recommendedName>
        <fullName evidence="14">Thiol-activated cytolysin C-terminal domain-containing protein</fullName>
    </recommendedName>
</protein>
<evidence type="ECO:0000256" key="9">
    <source>
        <dbReference type="ARBA" id="ARBA00022852"/>
    </source>
</evidence>
<keyword evidence="6" id="KW-0800">Toxin</keyword>
<evidence type="ECO:0000256" key="3">
    <source>
        <dbReference type="ARBA" id="ARBA00008503"/>
    </source>
</evidence>
<evidence type="ECO:0000256" key="5">
    <source>
        <dbReference type="ARBA" id="ARBA00022525"/>
    </source>
</evidence>
<dbReference type="GO" id="GO:0033644">
    <property type="term" value="C:host cell membrane"/>
    <property type="evidence" value="ECO:0007669"/>
    <property type="project" value="UniProtKB-SubCell"/>
</dbReference>
<dbReference type="EMBL" id="ACDP02000023">
    <property type="protein sequence ID" value="EEO27475.2"/>
    <property type="molecule type" value="Genomic_DNA"/>
</dbReference>
<dbReference type="HOGENOM" id="CLU_026912_1_0_4"/>
<keyword evidence="8" id="KW-0354">Hemolysis</keyword>
<dbReference type="Proteomes" id="UP000003973">
    <property type="component" value="Unassembled WGS sequence"/>
</dbReference>
<keyword evidence="7" id="KW-0812">Transmembrane</keyword>